<sequence>LIRELIRSDCVAPTSFVLTRLARDIIARCEHVHHGVHGPHPQVDVPLHFSTENHFILSSTDTFHVAIHQTVTIFVPVICKFELPINYTQQISFSKIIRFLSTCSQKLNNSLLQVFKLKRKT</sequence>
<dbReference type="AlphaFoldDB" id="A0A0R3RW53"/>
<evidence type="ECO:0000313" key="1">
    <source>
        <dbReference type="Proteomes" id="UP000050640"/>
    </source>
</evidence>
<proteinExistence type="predicted"/>
<name>A0A0R3RW53_9BILA</name>
<organism evidence="1 2">
    <name type="scientific">Elaeophora elaphi</name>
    <dbReference type="NCBI Taxonomy" id="1147741"/>
    <lineage>
        <taxon>Eukaryota</taxon>
        <taxon>Metazoa</taxon>
        <taxon>Ecdysozoa</taxon>
        <taxon>Nematoda</taxon>
        <taxon>Chromadorea</taxon>
        <taxon>Rhabditida</taxon>
        <taxon>Spirurina</taxon>
        <taxon>Spiruromorpha</taxon>
        <taxon>Filarioidea</taxon>
        <taxon>Onchocercidae</taxon>
        <taxon>Elaeophora</taxon>
    </lineage>
</organism>
<reference evidence="2" key="1">
    <citation type="submission" date="2017-02" db="UniProtKB">
        <authorList>
            <consortium name="WormBaseParasite"/>
        </authorList>
    </citation>
    <scope>IDENTIFICATION</scope>
</reference>
<dbReference type="Proteomes" id="UP000050640">
    <property type="component" value="Unplaced"/>
</dbReference>
<accession>A0A0R3RW53</accession>
<dbReference type="WBParaSite" id="EEL_0000637401-mRNA-1">
    <property type="protein sequence ID" value="EEL_0000637401-mRNA-1"/>
    <property type="gene ID" value="EEL_0000637401"/>
</dbReference>
<evidence type="ECO:0000313" key="2">
    <source>
        <dbReference type="WBParaSite" id="EEL_0000637401-mRNA-1"/>
    </source>
</evidence>
<protein>
    <submittedName>
        <fullName evidence="2">Secreted protein</fullName>
    </submittedName>
</protein>
<keyword evidence="1" id="KW-1185">Reference proteome</keyword>